<evidence type="ECO:0000256" key="2">
    <source>
        <dbReference type="ARBA" id="ARBA00022723"/>
    </source>
</evidence>
<keyword evidence="5" id="KW-0732">Signal</keyword>
<evidence type="ECO:0000313" key="7">
    <source>
        <dbReference type="EMBL" id="QVL32159.1"/>
    </source>
</evidence>
<evidence type="ECO:0000256" key="1">
    <source>
        <dbReference type="ARBA" id="ARBA00022617"/>
    </source>
</evidence>
<feature type="signal peptide" evidence="5">
    <location>
        <begin position="1"/>
        <end position="20"/>
    </location>
</feature>
<dbReference type="InterPro" id="IPR011444">
    <property type="entry name" value="DUF1549"/>
</dbReference>
<name>A0A8E6B633_9BACT</name>
<dbReference type="InterPro" id="IPR011429">
    <property type="entry name" value="Cyt_c_Planctomycete-type"/>
</dbReference>
<dbReference type="GO" id="GO:0020037">
    <property type="term" value="F:heme binding"/>
    <property type="evidence" value="ECO:0007669"/>
    <property type="project" value="InterPro"/>
</dbReference>
<dbReference type="Gene3D" id="1.10.760.10">
    <property type="entry name" value="Cytochrome c-like domain"/>
    <property type="match status" value="1"/>
</dbReference>
<sequence length="967" mass="109798">MTRFFFLFAALVFSVGSVRAEDAEFFEKKIRPILFDNCISCHGVQKQKADLRLDSKEALIKGGEGGPVLDVKNPEKSMLLDVISYKNDTKMPPKAKLKDEEIALLNQWVKMGSPWPAGAAASTTAKVEKFDLQKRAGHWSLQQIKSTPVPTVKAVQSPIDCFLLAKLEEKNLHYAPPADKATLLRRLSFDLTGLPPTIGELDAFLNDKSPNAYTRQVDRLLASPRFGERWARHWLDLARYAETMGHEFDFDMFEPWRYRDYVIRAFNEDLPYDQFVKEHLAGDLLPQPRINVKNNWNESILGTAFWHLYEAKHSPVDIRQDMADRFDNQLDVFSKTFLASTLSCAKCHDHKFDAITMRDYYSLMGVLESARYAKGFIDDPARVLPVLHQIDAVRKGQSDKLRNQIAAFKDLPKQPVEIRVPKDAGTNLVSELFQNRLPDENQRYSGEGPAFTLTPASGELIKLDKAWQILPPDAVAGGHLPKRFPGARRSKTFSIDSDYIFIRSQGNHITARLIVEHFQLIQEPIYGGLQYGIHSPAEPQWHTINTSMWKGRSAYLELIDSGNGEIVLDDIRFTDKPLQFDKVKVDLPETQKAWSKDPEHFRDAVAIEALNGWLRTSAELNKIEPDKGMDELAKKLPPIRQAMTLIEGSPQNEKVFIRGNYKKLGEEVPHRLFEVLHEPTFDQGSGRLELADRLCSAENPLIRRVIVNRVWQHLFGEGIVRTVDDFGVQGERPSHPELLDWLAEDFSQQGWSIKKLIRQIVTTEAYKQSSRMEAIVTADPQNRLLHHFPLKRLEAECVRDSMLQMAGRLNLTMEGPGVAPYLSDSMIGRGRPGASGPLDADGRRSIYLQVRRNFMNPMLAAFDYPTPFSTMGRRGVSNVPSQALILLNNPLVHQLSTAWAKRLLTETNPENRLQLLYRMAYARLPSLDELKIAKDFLSEAGTAQSELDSWTQLAHAVLNTKEFIFIP</sequence>
<dbReference type="KEGG" id="tsph:KIH39_25535"/>
<keyword evidence="3 4" id="KW-0408">Iron</keyword>
<dbReference type="InterPro" id="IPR022655">
    <property type="entry name" value="DUF1553"/>
</dbReference>
<dbReference type="PANTHER" id="PTHR35889">
    <property type="entry name" value="CYCLOINULO-OLIGOSACCHARIDE FRUCTANOTRANSFERASE-RELATED"/>
    <property type="match status" value="1"/>
</dbReference>
<reference evidence="7" key="1">
    <citation type="submission" date="2021-05" db="EMBL/GenBank/DDBJ databases">
        <title>Complete genome sequence of the cellulolytic planctomycete Telmatocola sphagniphila SP2T and characterization of the first cellulase from planctomycetes.</title>
        <authorList>
            <person name="Rakitin A.L."/>
            <person name="Beletsky A.V."/>
            <person name="Naumoff D.G."/>
            <person name="Kulichevskaya I.S."/>
            <person name="Mardanov A.V."/>
            <person name="Ravin N.V."/>
            <person name="Dedysh S.N."/>
        </authorList>
    </citation>
    <scope>NUCLEOTIDE SEQUENCE</scope>
    <source>
        <strain evidence="7">SP2T</strain>
    </source>
</reference>
<dbReference type="GO" id="GO:0046872">
    <property type="term" value="F:metal ion binding"/>
    <property type="evidence" value="ECO:0007669"/>
    <property type="project" value="UniProtKB-KW"/>
</dbReference>
<dbReference type="SUPFAM" id="SSF46626">
    <property type="entry name" value="Cytochrome c"/>
    <property type="match status" value="1"/>
</dbReference>
<dbReference type="Pfam" id="PF07587">
    <property type="entry name" value="PSD1"/>
    <property type="match status" value="1"/>
</dbReference>
<keyword evidence="8" id="KW-1185">Reference proteome</keyword>
<keyword evidence="1 4" id="KW-0349">Heme</keyword>
<accession>A0A8E6B633</accession>
<dbReference type="RefSeq" id="WP_213496846.1">
    <property type="nucleotide sequence ID" value="NZ_CP074694.1"/>
</dbReference>
<gene>
    <name evidence="7" type="ORF">KIH39_25535</name>
</gene>
<dbReference type="GO" id="GO:0009055">
    <property type="term" value="F:electron transfer activity"/>
    <property type="evidence" value="ECO:0007669"/>
    <property type="project" value="InterPro"/>
</dbReference>
<dbReference type="InterPro" id="IPR036909">
    <property type="entry name" value="Cyt_c-like_dom_sf"/>
</dbReference>
<feature type="domain" description="Cytochrome c" evidence="6">
    <location>
        <begin position="17"/>
        <end position="113"/>
    </location>
</feature>
<organism evidence="7 8">
    <name type="scientific">Telmatocola sphagniphila</name>
    <dbReference type="NCBI Taxonomy" id="1123043"/>
    <lineage>
        <taxon>Bacteria</taxon>
        <taxon>Pseudomonadati</taxon>
        <taxon>Planctomycetota</taxon>
        <taxon>Planctomycetia</taxon>
        <taxon>Gemmatales</taxon>
        <taxon>Gemmataceae</taxon>
    </lineage>
</organism>
<keyword evidence="2 4" id="KW-0479">Metal-binding</keyword>
<evidence type="ECO:0000259" key="6">
    <source>
        <dbReference type="PROSITE" id="PS51007"/>
    </source>
</evidence>
<evidence type="ECO:0000256" key="3">
    <source>
        <dbReference type="ARBA" id="ARBA00023004"/>
    </source>
</evidence>
<dbReference type="InterPro" id="IPR009056">
    <property type="entry name" value="Cyt_c-like_dom"/>
</dbReference>
<dbReference type="Pfam" id="PF07583">
    <property type="entry name" value="PSCyt2"/>
    <property type="match status" value="1"/>
</dbReference>
<dbReference type="AlphaFoldDB" id="A0A8E6B633"/>
<dbReference type="Pfam" id="PF07635">
    <property type="entry name" value="PSCyt1"/>
    <property type="match status" value="1"/>
</dbReference>
<dbReference type="PANTHER" id="PTHR35889:SF3">
    <property type="entry name" value="F-BOX DOMAIN-CONTAINING PROTEIN"/>
    <property type="match status" value="1"/>
</dbReference>
<feature type="chain" id="PRO_5034557527" evidence="5">
    <location>
        <begin position="21"/>
        <end position="967"/>
    </location>
</feature>
<evidence type="ECO:0000256" key="5">
    <source>
        <dbReference type="SAM" id="SignalP"/>
    </source>
</evidence>
<proteinExistence type="predicted"/>
<evidence type="ECO:0000256" key="4">
    <source>
        <dbReference type="PROSITE-ProRule" id="PRU00433"/>
    </source>
</evidence>
<protein>
    <submittedName>
        <fullName evidence="7">PSD1 domain-containing protein</fullName>
    </submittedName>
</protein>
<dbReference type="Proteomes" id="UP000676194">
    <property type="component" value="Chromosome"/>
</dbReference>
<dbReference type="PROSITE" id="PS51007">
    <property type="entry name" value="CYTC"/>
    <property type="match status" value="1"/>
</dbReference>
<dbReference type="EMBL" id="CP074694">
    <property type="protein sequence ID" value="QVL32159.1"/>
    <property type="molecule type" value="Genomic_DNA"/>
</dbReference>
<evidence type="ECO:0000313" key="8">
    <source>
        <dbReference type="Proteomes" id="UP000676194"/>
    </source>
</evidence>